<dbReference type="EMBL" id="JACAZI010000005">
    <property type="protein sequence ID" value="KAF7359747.1"/>
    <property type="molecule type" value="Genomic_DNA"/>
</dbReference>
<gene>
    <name evidence="2" type="ORF">MVEN_00699400</name>
</gene>
<feature type="chain" id="PRO_5033993349" evidence="1">
    <location>
        <begin position="28"/>
        <end position="163"/>
    </location>
</feature>
<dbReference type="AlphaFoldDB" id="A0A8H6YII8"/>
<keyword evidence="1" id="KW-0732">Signal</keyword>
<reference evidence="2" key="1">
    <citation type="submission" date="2020-05" db="EMBL/GenBank/DDBJ databases">
        <title>Mycena genomes resolve the evolution of fungal bioluminescence.</title>
        <authorList>
            <person name="Tsai I.J."/>
        </authorList>
    </citation>
    <scope>NUCLEOTIDE SEQUENCE</scope>
    <source>
        <strain evidence="2">CCC161011</strain>
    </source>
</reference>
<dbReference type="Gene3D" id="3.10.450.50">
    <property type="match status" value="1"/>
</dbReference>
<sequence length="163" mass="18453">MHMRASTGFFKGLTLILPLLGPVSVFGQSTPTPVPCAVHPATAVEQKQIFNTFVEEFYVKRDIPRAFTHIAADYIQHNPSELDGITSSFDFLDPIFSNTSVTVQILHRVFEAPYGWLHYRVDGLLEEPTAILDLFRFNGTCVQEHWDVIQERPVNATNPHPLF</sequence>
<evidence type="ECO:0000313" key="3">
    <source>
        <dbReference type="Proteomes" id="UP000620124"/>
    </source>
</evidence>
<evidence type="ECO:0000313" key="2">
    <source>
        <dbReference type="EMBL" id="KAF7359747.1"/>
    </source>
</evidence>
<protein>
    <submittedName>
        <fullName evidence="2">Snoal-like polyketide cyclase family protein</fullName>
    </submittedName>
</protein>
<name>A0A8H6YII8_9AGAR</name>
<feature type="signal peptide" evidence="1">
    <location>
        <begin position="1"/>
        <end position="27"/>
    </location>
</feature>
<organism evidence="2 3">
    <name type="scientific">Mycena venus</name>
    <dbReference type="NCBI Taxonomy" id="2733690"/>
    <lineage>
        <taxon>Eukaryota</taxon>
        <taxon>Fungi</taxon>
        <taxon>Dikarya</taxon>
        <taxon>Basidiomycota</taxon>
        <taxon>Agaricomycotina</taxon>
        <taxon>Agaricomycetes</taxon>
        <taxon>Agaricomycetidae</taxon>
        <taxon>Agaricales</taxon>
        <taxon>Marasmiineae</taxon>
        <taxon>Mycenaceae</taxon>
        <taxon>Mycena</taxon>
    </lineage>
</organism>
<evidence type="ECO:0000256" key="1">
    <source>
        <dbReference type="SAM" id="SignalP"/>
    </source>
</evidence>
<proteinExistence type="predicted"/>
<accession>A0A8H6YII8</accession>
<dbReference type="InterPro" id="IPR032710">
    <property type="entry name" value="NTF2-like_dom_sf"/>
</dbReference>
<dbReference type="Proteomes" id="UP000620124">
    <property type="component" value="Unassembled WGS sequence"/>
</dbReference>
<comment type="caution">
    <text evidence="2">The sequence shown here is derived from an EMBL/GenBank/DDBJ whole genome shotgun (WGS) entry which is preliminary data.</text>
</comment>
<keyword evidence="3" id="KW-1185">Reference proteome</keyword>
<dbReference type="OrthoDB" id="2820488at2759"/>
<dbReference type="SUPFAM" id="SSF54427">
    <property type="entry name" value="NTF2-like"/>
    <property type="match status" value="1"/>
</dbReference>